<sequence length="58" mass="7272">MKFLFFYIISLFFFFFQFFSFLQHNYKYSLVFKQIWLNYNLILSCDASVIIQFNLRCL</sequence>
<protein>
    <submittedName>
        <fullName evidence="1">Uncharacterized protein</fullName>
    </submittedName>
</protein>
<name>A0ACB0YC25_MELEN</name>
<evidence type="ECO:0000313" key="1">
    <source>
        <dbReference type="EMBL" id="CAK5040424.1"/>
    </source>
</evidence>
<evidence type="ECO:0000313" key="2">
    <source>
        <dbReference type="Proteomes" id="UP001497535"/>
    </source>
</evidence>
<gene>
    <name evidence="1" type="ORF">MENTE1834_LOCUS10244</name>
</gene>
<organism evidence="1 2">
    <name type="scientific">Meloidogyne enterolobii</name>
    <name type="common">Root-knot nematode worm</name>
    <name type="synonym">Meloidogyne mayaguensis</name>
    <dbReference type="NCBI Taxonomy" id="390850"/>
    <lineage>
        <taxon>Eukaryota</taxon>
        <taxon>Metazoa</taxon>
        <taxon>Ecdysozoa</taxon>
        <taxon>Nematoda</taxon>
        <taxon>Chromadorea</taxon>
        <taxon>Rhabditida</taxon>
        <taxon>Tylenchina</taxon>
        <taxon>Tylenchomorpha</taxon>
        <taxon>Tylenchoidea</taxon>
        <taxon>Meloidogynidae</taxon>
        <taxon>Meloidogyninae</taxon>
        <taxon>Meloidogyne</taxon>
    </lineage>
</organism>
<keyword evidence="2" id="KW-1185">Reference proteome</keyword>
<dbReference type="EMBL" id="CAVMJV010000009">
    <property type="protein sequence ID" value="CAK5040424.1"/>
    <property type="molecule type" value="Genomic_DNA"/>
</dbReference>
<comment type="caution">
    <text evidence="1">The sequence shown here is derived from an EMBL/GenBank/DDBJ whole genome shotgun (WGS) entry which is preliminary data.</text>
</comment>
<reference evidence="1" key="1">
    <citation type="submission" date="2023-11" db="EMBL/GenBank/DDBJ databases">
        <authorList>
            <person name="Poullet M."/>
        </authorList>
    </citation>
    <scope>NUCLEOTIDE SEQUENCE</scope>
    <source>
        <strain evidence="1">E1834</strain>
    </source>
</reference>
<proteinExistence type="predicted"/>
<accession>A0ACB0YC25</accession>
<dbReference type="Proteomes" id="UP001497535">
    <property type="component" value="Unassembled WGS sequence"/>
</dbReference>